<evidence type="ECO:0000313" key="1">
    <source>
        <dbReference type="EMBL" id="OIQ83404.1"/>
    </source>
</evidence>
<organism evidence="1">
    <name type="scientific">mine drainage metagenome</name>
    <dbReference type="NCBI Taxonomy" id="410659"/>
    <lineage>
        <taxon>unclassified sequences</taxon>
        <taxon>metagenomes</taxon>
        <taxon>ecological metagenomes</taxon>
    </lineage>
</organism>
<dbReference type="EMBL" id="MLJW01000706">
    <property type="protein sequence ID" value="OIQ83404.1"/>
    <property type="molecule type" value="Genomic_DNA"/>
</dbReference>
<name>A0A1J5QU76_9ZZZZ</name>
<sequence length="249" mass="25580">MRTLTKENAEIVGLHLVMAGRLLDAEPERAYEHAQAAAHRGGRVDVVREAAGLAAYRTGRYAEALRELRTVRRLNGSSEHLAIMADCERGLGRPERAVALAGSPEADELDPESRIELAIVLSGARLDLGEAEAAIAALSGPVVLAASDVLAARVAQARAVALEAAGRSVEAAALLGGFTANELADAAGDVEQDDEIVVYDLESDDDYGDDADDSSVRADGAVGFVGARGGAMPGEAVAPAGVADGEGEA</sequence>
<protein>
    <recommendedName>
        <fullName evidence="2">Tetratricopeptide repeat protein</fullName>
    </recommendedName>
</protein>
<dbReference type="InterPro" id="IPR011990">
    <property type="entry name" value="TPR-like_helical_dom_sf"/>
</dbReference>
<comment type="caution">
    <text evidence="1">The sequence shown here is derived from an EMBL/GenBank/DDBJ whole genome shotgun (WGS) entry which is preliminary data.</text>
</comment>
<dbReference type="AlphaFoldDB" id="A0A1J5QU76"/>
<reference evidence="1" key="1">
    <citation type="submission" date="2016-10" db="EMBL/GenBank/DDBJ databases">
        <title>Sequence of Gallionella enrichment culture.</title>
        <authorList>
            <person name="Poehlein A."/>
            <person name="Muehling M."/>
            <person name="Daniel R."/>
        </authorList>
    </citation>
    <scope>NUCLEOTIDE SEQUENCE</scope>
</reference>
<dbReference type="SUPFAM" id="SSF48452">
    <property type="entry name" value="TPR-like"/>
    <property type="match status" value="1"/>
</dbReference>
<evidence type="ECO:0008006" key="2">
    <source>
        <dbReference type="Google" id="ProtNLM"/>
    </source>
</evidence>
<gene>
    <name evidence="1" type="ORF">GALL_347890</name>
</gene>
<dbReference type="Gene3D" id="1.25.40.10">
    <property type="entry name" value="Tetratricopeptide repeat domain"/>
    <property type="match status" value="1"/>
</dbReference>
<proteinExistence type="predicted"/>
<accession>A0A1J5QU76</accession>